<protein>
    <recommendedName>
        <fullName evidence="4">DUF2569 family protein</fullName>
    </recommendedName>
</protein>
<keyword evidence="1" id="KW-1133">Transmembrane helix</keyword>
<evidence type="ECO:0008006" key="4">
    <source>
        <dbReference type="Google" id="ProtNLM"/>
    </source>
</evidence>
<name>A0A7C8GQD8_9BACI</name>
<proteinExistence type="predicted"/>
<evidence type="ECO:0000256" key="1">
    <source>
        <dbReference type="SAM" id="Phobius"/>
    </source>
</evidence>
<evidence type="ECO:0000313" key="3">
    <source>
        <dbReference type="Proteomes" id="UP000480246"/>
    </source>
</evidence>
<comment type="caution">
    <text evidence="2">The sequence shown here is derived from an EMBL/GenBank/DDBJ whole genome shotgun (WGS) entry which is preliminary data.</text>
</comment>
<gene>
    <name evidence="2" type="ORF">F9U64_21035</name>
</gene>
<feature type="transmembrane region" description="Helical" evidence="1">
    <location>
        <begin position="111"/>
        <end position="133"/>
    </location>
</feature>
<feature type="transmembrane region" description="Helical" evidence="1">
    <location>
        <begin position="7"/>
        <end position="24"/>
    </location>
</feature>
<dbReference type="OrthoDB" id="2660529at2"/>
<keyword evidence="3" id="KW-1185">Reference proteome</keyword>
<feature type="transmembrane region" description="Helical" evidence="1">
    <location>
        <begin position="78"/>
        <end position="99"/>
    </location>
</feature>
<dbReference type="Proteomes" id="UP000480246">
    <property type="component" value="Unassembled WGS sequence"/>
</dbReference>
<organism evidence="2 3">
    <name type="scientific">Gracilibacillus oryzae</name>
    <dbReference type="NCBI Taxonomy" id="1672701"/>
    <lineage>
        <taxon>Bacteria</taxon>
        <taxon>Bacillati</taxon>
        <taxon>Bacillota</taxon>
        <taxon>Bacilli</taxon>
        <taxon>Bacillales</taxon>
        <taxon>Bacillaceae</taxon>
        <taxon>Gracilibacillus</taxon>
    </lineage>
</organism>
<sequence length="143" mass="16431">MKHMYFLKLNVVSMVYAFLIFVPIELMANVYRISRLTNWQIDTVHIVTLLVILIEVIAGTMILFYLSKKWLDGRKANFWTAILWLPYFLLMMYVFASLFPITNGGDVPNPVTGLFIIGGLIVYPVYIVIINIIGVKKDILQAN</sequence>
<feature type="transmembrane region" description="Helical" evidence="1">
    <location>
        <begin position="44"/>
        <end position="66"/>
    </location>
</feature>
<reference evidence="2 3" key="1">
    <citation type="submission" date="2019-10" db="EMBL/GenBank/DDBJ databases">
        <title>Gracilibacillus sp. nov. isolated from rice seeds.</title>
        <authorList>
            <person name="He S."/>
        </authorList>
    </citation>
    <scope>NUCLEOTIDE SEQUENCE [LARGE SCALE GENOMIC DNA]</scope>
    <source>
        <strain evidence="2 3">TD8</strain>
    </source>
</reference>
<evidence type="ECO:0000313" key="2">
    <source>
        <dbReference type="EMBL" id="KAB8126025.1"/>
    </source>
</evidence>
<keyword evidence="1" id="KW-0472">Membrane</keyword>
<dbReference type="EMBL" id="WEID01000119">
    <property type="protein sequence ID" value="KAB8126025.1"/>
    <property type="molecule type" value="Genomic_DNA"/>
</dbReference>
<keyword evidence="1" id="KW-0812">Transmembrane</keyword>
<dbReference type="AlphaFoldDB" id="A0A7C8GQD8"/>
<accession>A0A7C8GQD8</accession>